<keyword evidence="3" id="KW-0031">Aminopeptidase</keyword>
<comment type="similarity">
    <text evidence="2">Belongs to the peptidase M1 family.</text>
</comment>
<dbReference type="Gene3D" id="2.60.40.1730">
    <property type="entry name" value="tricorn interacting facor f3 domain"/>
    <property type="match status" value="1"/>
</dbReference>
<keyword evidence="9" id="KW-0175">Coiled coil</keyword>
<dbReference type="InterPro" id="IPR045357">
    <property type="entry name" value="Aminopeptidase_N-like_N"/>
</dbReference>
<dbReference type="PRINTS" id="PR00756">
    <property type="entry name" value="ALADIPTASE"/>
</dbReference>
<evidence type="ECO:0000256" key="6">
    <source>
        <dbReference type="ARBA" id="ARBA00022801"/>
    </source>
</evidence>
<dbReference type="Gene3D" id="1.25.10.10">
    <property type="entry name" value="Leucine-rich Repeat Variant"/>
    <property type="match status" value="2"/>
</dbReference>
<evidence type="ECO:0000256" key="5">
    <source>
        <dbReference type="ARBA" id="ARBA00022723"/>
    </source>
</evidence>
<evidence type="ECO:0000256" key="8">
    <source>
        <dbReference type="ARBA" id="ARBA00023049"/>
    </source>
</evidence>
<accession>A0A2R6AD01</accession>
<comment type="cofactor">
    <cofactor evidence="1">
        <name>Zn(2+)</name>
        <dbReference type="ChEBI" id="CHEBI:29105"/>
    </cofactor>
</comment>
<evidence type="ECO:0000256" key="2">
    <source>
        <dbReference type="ARBA" id="ARBA00010136"/>
    </source>
</evidence>
<comment type="caution">
    <text evidence="12">The sequence shown here is derived from an EMBL/GenBank/DDBJ whole genome shotgun (WGS) entry which is preliminary data.</text>
</comment>
<dbReference type="Gene3D" id="1.10.390.10">
    <property type="entry name" value="Neutral Protease Domain 2"/>
    <property type="match status" value="1"/>
</dbReference>
<keyword evidence="5" id="KW-0479">Metal-binding</keyword>
<dbReference type="GO" id="GO:0042277">
    <property type="term" value="F:peptide binding"/>
    <property type="evidence" value="ECO:0007669"/>
    <property type="project" value="TreeGrafter"/>
</dbReference>
<dbReference type="InterPro" id="IPR001930">
    <property type="entry name" value="Peptidase_M1"/>
</dbReference>
<evidence type="ECO:0000256" key="9">
    <source>
        <dbReference type="SAM" id="Coils"/>
    </source>
</evidence>
<dbReference type="PANTHER" id="PTHR11533">
    <property type="entry name" value="PROTEASE M1 ZINC METALLOPROTEASE"/>
    <property type="match status" value="1"/>
</dbReference>
<dbReference type="GO" id="GO:0005615">
    <property type="term" value="C:extracellular space"/>
    <property type="evidence" value="ECO:0007669"/>
    <property type="project" value="TreeGrafter"/>
</dbReference>
<evidence type="ECO:0000313" key="12">
    <source>
        <dbReference type="EMBL" id="PSN84246.1"/>
    </source>
</evidence>
<dbReference type="InterPro" id="IPR016024">
    <property type="entry name" value="ARM-type_fold"/>
</dbReference>
<dbReference type="InterPro" id="IPR027268">
    <property type="entry name" value="Peptidase_M4/M1_CTD_sf"/>
</dbReference>
<sequence>MSVNEREFYISRLGKDFVFPGYSPKYARDKLYRIRHVKFEGELEYHSKTLKAECTLSIELIEESTSSIKIDGVNFVIHGVWVDGNPCDFYYDGKQITIEAPKKKQFEVRISYSVTNPQKGLFIITPDEHYPNKPYQAWTQGESEDNRYWLPVYDYPNMKCTSELSLIVPKEQFVVSNGVLVKEEEVDQKRKRYHWLMDQPHSTYLISFCAGEFDVLKEEWDGIPLLYVVPKGRASDAPRSFSKTRDMMSFFSEFTGVKYPYKKYAQTCVYDFTYGGMENITATTLTERTLHDEIAHLDFSSDPLVAHELAHQWFGDLVTCRDWSHIWLNESFATFFQALYLRRDKGVEEFYYDLVTKLDSYLEEASKRYVRPISTKFYSLPEEVFDRHAYEKGSLVLNSLMNLVGEQNFKRAINRYLELYKFSNAETDDLRKCFEEVTGRNLEWFFDERVYRAGHPELSVSYSYEDSQTLKITFEQKQTDVGVFTLPLKVRAVFDSRDEWFSFVVEEKRQTFFVRLSERPKYVCVDPEMSVVGALNIEEDLRSKLLKAKQDPHVYCRVLAIRSLTKHKTDEVVDALREIVLSNAFWGVCAEAARALGNIGGERALNALIEASKHADPKVRRAVAQALGEFKRERKAFDALVSLLKSDVSYYVRGAAAQSLGQTKIEQAYDFLVEALRYPSHTEVIASSALTGLGELALEKCVPVLLEKTKLGEPEMVRRAATLALSNYTGNPKVDERIKELCKDKDYAVRINALKVIEKSADRRFLEVVEQVASSDTDGRVVRVAREVKRKLELGAQDQIKELREELEKISKENAKLREELESLKSIARSKQL</sequence>
<evidence type="ECO:0000256" key="4">
    <source>
        <dbReference type="ARBA" id="ARBA00022670"/>
    </source>
</evidence>
<dbReference type="InterPro" id="IPR050344">
    <property type="entry name" value="Peptidase_M1_aminopeptidases"/>
</dbReference>
<gene>
    <name evidence="12" type="ORF">B9Q01_01505</name>
</gene>
<dbReference type="Proteomes" id="UP000240880">
    <property type="component" value="Unassembled WGS sequence"/>
</dbReference>
<dbReference type="Pfam" id="PF13646">
    <property type="entry name" value="HEAT_2"/>
    <property type="match status" value="2"/>
</dbReference>
<dbReference type="InterPro" id="IPR011989">
    <property type="entry name" value="ARM-like"/>
</dbReference>
<dbReference type="InterPro" id="IPR004155">
    <property type="entry name" value="PBS_lyase_HEAT"/>
</dbReference>
<dbReference type="SMART" id="SM00567">
    <property type="entry name" value="EZ_HEAT"/>
    <property type="match status" value="6"/>
</dbReference>
<dbReference type="CDD" id="cd09603">
    <property type="entry name" value="M1_APN_like"/>
    <property type="match status" value="1"/>
</dbReference>
<name>A0A2R6AD01_9ARCH</name>
<evidence type="ECO:0000256" key="1">
    <source>
        <dbReference type="ARBA" id="ARBA00001947"/>
    </source>
</evidence>
<evidence type="ECO:0000256" key="7">
    <source>
        <dbReference type="ARBA" id="ARBA00022833"/>
    </source>
</evidence>
<dbReference type="SUPFAM" id="SSF63737">
    <property type="entry name" value="Leukotriene A4 hydrolase N-terminal domain"/>
    <property type="match status" value="1"/>
</dbReference>
<dbReference type="InterPro" id="IPR014782">
    <property type="entry name" value="Peptidase_M1_dom"/>
</dbReference>
<dbReference type="Pfam" id="PF01433">
    <property type="entry name" value="Peptidase_M1"/>
    <property type="match status" value="1"/>
</dbReference>
<keyword evidence="7" id="KW-0862">Zinc</keyword>
<feature type="coiled-coil region" evidence="9">
    <location>
        <begin position="793"/>
        <end position="827"/>
    </location>
</feature>
<dbReference type="GO" id="GO:0070006">
    <property type="term" value="F:metalloaminopeptidase activity"/>
    <property type="evidence" value="ECO:0007669"/>
    <property type="project" value="TreeGrafter"/>
</dbReference>
<protein>
    <submittedName>
        <fullName evidence="12">Uncharacterized protein</fullName>
    </submittedName>
</protein>
<dbReference type="GO" id="GO:0005737">
    <property type="term" value="C:cytoplasm"/>
    <property type="evidence" value="ECO:0007669"/>
    <property type="project" value="TreeGrafter"/>
</dbReference>
<keyword evidence="8" id="KW-0482">Metalloprotease</keyword>
<dbReference type="FunFam" id="1.10.390.10:FF:000013">
    <property type="entry name" value="Aminopeptidase N"/>
    <property type="match status" value="1"/>
</dbReference>
<dbReference type="Pfam" id="PF17900">
    <property type="entry name" value="Peptidase_M1_N"/>
    <property type="match status" value="1"/>
</dbReference>
<keyword evidence="6" id="KW-0378">Hydrolase</keyword>
<evidence type="ECO:0000259" key="10">
    <source>
        <dbReference type="Pfam" id="PF01433"/>
    </source>
</evidence>
<dbReference type="InterPro" id="IPR042097">
    <property type="entry name" value="Aminopeptidase_N-like_N_sf"/>
</dbReference>
<dbReference type="EMBL" id="NEXC01000005">
    <property type="protein sequence ID" value="PSN84246.1"/>
    <property type="molecule type" value="Genomic_DNA"/>
</dbReference>
<organism evidence="12 13">
    <name type="scientific">Candidatus Marsarchaeota G1 archaeon OSP_D</name>
    <dbReference type="NCBI Taxonomy" id="1978155"/>
    <lineage>
        <taxon>Archaea</taxon>
        <taxon>Candidatus Marsarchaeota</taxon>
        <taxon>Candidatus Marsarchaeota group 1</taxon>
    </lineage>
</organism>
<evidence type="ECO:0000313" key="13">
    <source>
        <dbReference type="Proteomes" id="UP000240880"/>
    </source>
</evidence>
<dbReference type="SUPFAM" id="SSF48371">
    <property type="entry name" value="ARM repeat"/>
    <property type="match status" value="1"/>
</dbReference>
<reference evidence="12 13" key="1">
    <citation type="submission" date="2017-04" db="EMBL/GenBank/DDBJ databases">
        <title>Novel microbial lineages endemic to geothermal iron-oxide mats fill important gaps in the evolutionary history of Archaea.</title>
        <authorList>
            <person name="Jay Z.J."/>
            <person name="Beam J.P."/>
            <person name="Dlakic M."/>
            <person name="Rusch D.B."/>
            <person name="Kozubal M.A."/>
            <person name="Inskeep W.P."/>
        </authorList>
    </citation>
    <scope>NUCLEOTIDE SEQUENCE [LARGE SCALE GENOMIC DNA]</scope>
    <source>
        <strain evidence="12">OSP_D</strain>
    </source>
</reference>
<evidence type="ECO:0000256" key="3">
    <source>
        <dbReference type="ARBA" id="ARBA00022438"/>
    </source>
</evidence>
<dbReference type="GO" id="GO:0006508">
    <property type="term" value="P:proteolysis"/>
    <property type="evidence" value="ECO:0007669"/>
    <property type="project" value="UniProtKB-KW"/>
</dbReference>
<dbReference type="SUPFAM" id="SSF55486">
    <property type="entry name" value="Metalloproteases ('zincins'), catalytic domain"/>
    <property type="match status" value="1"/>
</dbReference>
<feature type="domain" description="Peptidase M1 membrane alanine aminopeptidase" evidence="10">
    <location>
        <begin position="241"/>
        <end position="447"/>
    </location>
</feature>
<dbReference type="PANTHER" id="PTHR11533:SF174">
    <property type="entry name" value="PUROMYCIN-SENSITIVE AMINOPEPTIDASE-RELATED"/>
    <property type="match status" value="1"/>
</dbReference>
<dbReference type="GO" id="GO:0016020">
    <property type="term" value="C:membrane"/>
    <property type="evidence" value="ECO:0007669"/>
    <property type="project" value="TreeGrafter"/>
</dbReference>
<evidence type="ECO:0000259" key="11">
    <source>
        <dbReference type="Pfam" id="PF17900"/>
    </source>
</evidence>
<dbReference type="GO" id="GO:0008270">
    <property type="term" value="F:zinc ion binding"/>
    <property type="evidence" value="ECO:0007669"/>
    <property type="project" value="InterPro"/>
</dbReference>
<keyword evidence="4" id="KW-0645">Protease</keyword>
<proteinExistence type="inferred from homology"/>
<feature type="domain" description="Aminopeptidase N-like N-terminal" evidence="11">
    <location>
        <begin position="45"/>
        <end position="205"/>
    </location>
</feature>
<dbReference type="AlphaFoldDB" id="A0A2R6AD01"/>
<dbReference type="GO" id="GO:0043171">
    <property type="term" value="P:peptide catabolic process"/>
    <property type="evidence" value="ECO:0007669"/>
    <property type="project" value="TreeGrafter"/>
</dbReference>